<evidence type="ECO:0000313" key="2">
    <source>
        <dbReference type="EMBL" id="KAJ6823866.1"/>
    </source>
</evidence>
<gene>
    <name evidence="2" type="ORF">M6B38_127905</name>
</gene>
<keyword evidence="3" id="KW-1185">Reference proteome</keyword>
<feature type="transmembrane region" description="Helical" evidence="1">
    <location>
        <begin position="7"/>
        <end position="27"/>
    </location>
</feature>
<reference evidence="2" key="2">
    <citation type="submission" date="2023-04" db="EMBL/GenBank/DDBJ databases">
        <authorList>
            <person name="Bruccoleri R.E."/>
            <person name="Oakeley E.J."/>
            <person name="Faust A.-M."/>
            <person name="Dessus-Babus S."/>
            <person name="Altorfer M."/>
            <person name="Burckhardt D."/>
            <person name="Oertli M."/>
            <person name="Naumann U."/>
            <person name="Petersen F."/>
            <person name="Wong J."/>
        </authorList>
    </citation>
    <scope>NUCLEOTIDE SEQUENCE</scope>
    <source>
        <strain evidence="2">GSM-AAB239-AS_SAM_17_03QT</strain>
        <tissue evidence="2">Leaf</tissue>
    </source>
</reference>
<evidence type="ECO:0000256" key="1">
    <source>
        <dbReference type="SAM" id="Phobius"/>
    </source>
</evidence>
<dbReference type="AlphaFoldDB" id="A0AAX6G515"/>
<keyword evidence="1" id="KW-1133">Transmembrane helix</keyword>
<evidence type="ECO:0000313" key="3">
    <source>
        <dbReference type="Proteomes" id="UP001140949"/>
    </source>
</evidence>
<accession>A0AAX6G515</accession>
<protein>
    <submittedName>
        <fullName evidence="2">Uncharacterized protein</fullName>
    </submittedName>
</protein>
<comment type="caution">
    <text evidence="2">The sequence shown here is derived from an EMBL/GenBank/DDBJ whole genome shotgun (WGS) entry which is preliminary data.</text>
</comment>
<keyword evidence="1" id="KW-0812">Transmembrane</keyword>
<proteinExistence type="predicted"/>
<organism evidence="2 3">
    <name type="scientific">Iris pallida</name>
    <name type="common">Sweet iris</name>
    <dbReference type="NCBI Taxonomy" id="29817"/>
    <lineage>
        <taxon>Eukaryota</taxon>
        <taxon>Viridiplantae</taxon>
        <taxon>Streptophyta</taxon>
        <taxon>Embryophyta</taxon>
        <taxon>Tracheophyta</taxon>
        <taxon>Spermatophyta</taxon>
        <taxon>Magnoliopsida</taxon>
        <taxon>Liliopsida</taxon>
        <taxon>Asparagales</taxon>
        <taxon>Iridaceae</taxon>
        <taxon>Iridoideae</taxon>
        <taxon>Irideae</taxon>
        <taxon>Iris</taxon>
    </lineage>
</organism>
<feature type="transmembrane region" description="Helical" evidence="1">
    <location>
        <begin position="33"/>
        <end position="57"/>
    </location>
</feature>
<dbReference type="EMBL" id="JANAVB010022596">
    <property type="protein sequence ID" value="KAJ6823866.1"/>
    <property type="molecule type" value="Genomic_DNA"/>
</dbReference>
<dbReference type="Proteomes" id="UP001140949">
    <property type="component" value="Unassembled WGS sequence"/>
</dbReference>
<feature type="transmembrane region" description="Helical" evidence="1">
    <location>
        <begin position="64"/>
        <end position="81"/>
    </location>
</feature>
<sequence length="102" mass="12219">MCYPSRSHMLVVFLNIVHMSGSLYFMFRIHFMYFTFLYFLNLLFMYFIFTCSFVLIFHILMFYLELYFVPLLTGYVAGILWDHVHLYGPEPGILTEQDGVLT</sequence>
<reference evidence="2" key="1">
    <citation type="journal article" date="2023" name="GigaByte">
        <title>Genome assembly of the bearded iris, Iris pallida Lam.</title>
        <authorList>
            <person name="Bruccoleri R.E."/>
            <person name="Oakeley E.J."/>
            <person name="Faust A.M.E."/>
            <person name="Altorfer M."/>
            <person name="Dessus-Babus S."/>
            <person name="Burckhardt D."/>
            <person name="Oertli M."/>
            <person name="Naumann U."/>
            <person name="Petersen F."/>
            <person name="Wong J."/>
        </authorList>
    </citation>
    <scope>NUCLEOTIDE SEQUENCE</scope>
    <source>
        <strain evidence="2">GSM-AAB239-AS_SAM_17_03QT</strain>
    </source>
</reference>
<keyword evidence="1" id="KW-0472">Membrane</keyword>
<name>A0AAX6G515_IRIPA</name>